<feature type="transmembrane region" description="Helical" evidence="9">
    <location>
        <begin position="7"/>
        <end position="32"/>
    </location>
</feature>
<dbReference type="EMBL" id="LWCA01001263">
    <property type="protein sequence ID" value="OAF65496.1"/>
    <property type="molecule type" value="Genomic_DNA"/>
</dbReference>
<comment type="subcellular location">
    <subcellularLocation>
        <location evidence="1 9">Endoplasmic reticulum membrane</location>
        <topology evidence="1 9">Multi-pass membrane protein</topology>
    </subcellularLocation>
</comment>
<feature type="transmembrane region" description="Helical" evidence="9">
    <location>
        <begin position="313"/>
        <end position="333"/>
    </location>
</feature>
<comment type="similarity">
    <text evidence="3 9">Belongs to the RFT1 family.</text>
</comment>
<keyword evidence="7 9" id="KW-0472">Membrane</keyword>
<feature type="transmembrane region" description="Helical" evidence="9">
    <location>
        <begin position="142"/>
        <end position="163"/>
    </location>
</feature>
<evidence type="ECO:0000313" key="10">
    <source>
        <dbReference type="EMBL" id="OAF65496.1"/>
    </source>
</evidence>
<evidence type="ECO:0000256" key="7">
    <source>
        <dbReference type="ARBA" id="ARBA00023136"/>
    </source>
</evidence>
<feature type="transmembrane region" description="Helical" evidence="9">
    <location>
        <begin position="270"/>
        <end position="293"/>
    </location>
</feature>
<dbReference type="GO" id="GO:0034203">
    <property type="term" value="P:glycolipid translocation"/>
    <property type="evidence" value="ECO:0007669"/>
    <property type="project" value="TreeGrafter"/>
</dbReference>
<evidence type="ECO:0000256" key="8">
    <source>
        <dbReference type="ARBA" id="ARBA00045912"/>
    </source>
</evidence>
<feature type="non-terminal residue" evidence="10">
    <location>
        <position position="1"/>
    </location>
</feature>
<protein>
    <recommendedName>
        <fullName evidence="9">Protein RFT1 homolog</fullName>
    </recommendedName>
</protein>
<dbReference type="OrthoDB" id="9979195at2759"/>
<evidence type="ECO:0000256" key="1">
    <source>
        <dbReference type="ARBA" id="ARBA00004477"/>
    </source>
</evidence>
<reference evidence="10 11" key="1">
    <citation type="submission" date="2016-04" db="EMBL/GenBank/DDBJ databases">
        <title>The genome of Intoshia linei affirms orthonectids as highly simplified spiralians.</title>
        <authorList>
            <person name="Mikhailov K.V."/>
            <person name="Slusarev G.S."/>
            <person name="Nikitin M.A."/>
            <person name="Logacheva M.D."/>
            <person name="Penin A."/>
            <person name="Aleoshin V."/>
            <person name="Panchin Y.V."/>
        </authorList>
    </citation>
    <scope>NUCLEOTIDE SEQUENCE [LARGE SCALE GENOMIC DNA]</scope>
    <source>
        <strain evidence="10">Intl2013</strain>
        <tissue evidence="10">Whole animal</tissue>
    </source>
</reference>
<dbReference type="PANTHER" id="PTHR13117:SF5">
    <property type="entry name" value="PROTEIN RFT1 HOMOLOG"/>
    <property type="match status" value="1"/>
</dbReference>
<feature type="transmembrane region" description="Helical" evidence="9">
    <location>
        <begin position="72"/>
        <end position="90"/>
    </location>
</feature>
<evidence type="ECO:0000256" key="2">
    <source>
        <dbReference type="ARBA" id="ARBA00004922"/>
    </source>
</evidence>
<dbReference type="GO" id="GO:0006488">
    <property type="term" value="P:dolichol-linked oligosaccharide biosynthetic process"/>
    <property type="evidence" value="ECO:0007669"/>
    <property type="project" value="InterPro"/>
</dbReference>
<evidence type="ECO:0000313" key="11">
    <source>
        <dbReference type="Proteomes" id="UP000078046"/>
    </source>
</evidence>
<feature type="transmembrane region" description="Helical" evidence="9">
    <location>
        <begin position="102"/>
        <end position="122"/>
    </location>
</feature>
<dbReference type="InterPro" id="IPR007594">
    <property type="entry name" value="RFT1"/>
</dbReference>
<dbReference type="Pfam" id="PF04506">
    <property type="entry name" value="Rft-1"/>
    <property type="match status" value="2"/>
</dbReference>
<keyword evidence="11" id="KW-1185">Reference proteome</keyword>
<feature type="transmembrane region" description="Helical" evidence="9">
    <location>
        <begin position="345"/>
        <end position="364"/>
    </location>
</feature>
<keyword evidence="5" id="KW-0256">Endoplasmic reticulum</keyword>
<keyword evidence="4 9" id="KW-0812">Transmembrane</keyword>
<evidence type="ECO:0000256" key="4">
    <source>
        <dbReference type="ARBA" id="ARBA00022692"/>
    </source>
</evidence>
<dbReference type="Proteomes" id="UP000078046">
    <property type="component" value="Unassembled WGS sequence"/>
</dbReference>
<accession>A0A177AU18</accession>
<evidence type="ECO:0000256" key="6">
    <source>
        <dbReference type="ARBA" id="ARBA00022989"/>
    </source>
</evidence>
<sequence>WIFPLRIFFKLVTFIYNLWLIRHVNIAIIGLVNVRFELLYSTLINLSIQPFRRAYLSTKSHPTSVLQIRIKIVSYSIILSFLLGIMWYMLPIDSHFAHEYPFCIGLYLFSVLLQTFVEPYYIYFQLNLKSTLKISIENVSVLAKYIFVYILINSTDVGVLICFSMSQIAKTKLDIPIDLLISFTKQTIIKQILGECEKFIMTFFNILSIPQQGVYNVVSNFGSIITRCLFLPIEDSFYLYISRTRKRCEKAIMETKLSIFKIQLEKIYSLLLYISLIIVTFGWPNASIVLTFYSGKKFVNNYPFSISIFQMYIAYLPFLCINGITESYVFASISSTNLDKYNVKLAKLSIIFIICNIVFGFLWLSHGLVLAGYLNMICRIIMGFQYIEENLHYEKLNFFKRVMFGKHTTLVHIIVLIFLLINSFQIDTVSINLKIIIHCFLSGILLIMCLTYSYFTDDKLHGAFKQLGYININK</sequence>
<comment type="function">
    <text evidence="8 9">Intramembrane glycolipid transporter that operates in the biosynthetic pathway of dolichol-linked oligosaccharides, the glycan precursors employed in protein asparagine (N)-glycosylation. The sequential addition of sugars to dolichol pyrophosphate produces dolichol-linked oligosaccharides containing fourteen sugars, including two GlcNAcs, nine mannoses and three glucoses. Once assembled, the oligosaccharide is transferred from the lipid to nascent proteins by oligosaccharyltransferases. The assembly of dolichol-linked oligosaccharides begins on the cytosolic side of the endoplasmic reticulum membrane and finishes in its lumen. RFT1 could mediate the translocation of the cytosolically oriented intermediate DolPP-GlcNAc2Man5, produced by ALG11, into the ER lumen where dolichol-linked oligosaccharides assembly continues. However, the intramembrane lipid transporter activity could not be confirmed in vitro.</text>
</comment>
<organism evidence="10 11">
    <name type="scientific">Intoshia linei</name>
    <dbReference type="NCBI Taxonomy" id="1819745"/>
    <lineage>
        <taxon>Eukaryota</taxon>
        <taxon>Metazoa</taxon>
        <taxon>Spiralia</taxon>
        <taxon>Lophotrochozoa</taxon>
        <taxon>Mesozoa</taxon>
        <taxon>Orthonectida</taxon>
        <taxon>Rhopaluridae</taxon>
        <taxon>Intoshia</taxon>
    </lineage>
</organism>
<feature type="transmembrane region" description="Helical" evidence="9">
    <location>
        <begin position="408"/>
        <end position="425"/>
    </location>
</feature>
<evidence type="ECO:0000256" key="3">
    <source>
        <dbReference type="ARBA" id="ARBA00010288"/>
    </source>
</evidence>
<name>A0A177AU18_9BILA</name>
<comment type="pathway">
    <text evidence="2">Protein modification; protein glycosylation.</text>
</comment>
<comment type="caution">
    <text evidence="10">The sequence shown here is derived from an EMBL/GenBank/DDBJ whole genome shotgun (WGS) entry which is preliminary data.</text>
</comment>
<comment type="caution">
    <text evidence="9">Lacks conserved residue(s) required for the propagation of feature annotation.</text>
</comment>
<dbReference type="PANTHER" id="PTHR13117">
    <property type="entry name" value="ENDOPLASMIC RETICULUM MULTISPAN TRANSMEMBRANE PROTEIN-RELATED"/>
    <property type="match status" value="1"/>
</dbReference>
<dbReference type="AlphaFoldDB" id="A0A177AU18"/>
<keyword evidence="6 9" id="KW-1133">Transmembrane helix</keyword>
<evidence type="ECO:0000256" key="5">
    <source>
        <dbReference type="ARBA" id="ARBA00022824"/>
    </source>
</evidence>
<evidence type="ECO:0000256" key="9">
    <source>
        <dbReference type="RuleBase" id="RU365067"/>
    </source>
</evidence>
<proteinExistence type="inferred from homology"/>
<dbReference type="GO" id="GO:0005789">
    <property type="term" value="C:endoplasmic reticulum membrane"/>
    <property type="evidence" value="ECO:0007669"/>
    <property type="project" value="UniProtKB-SubCell"/>
</dbReference>
<feature type="transmembrane region" description="Helical" evidence="9">
    <location>
        <begin position="431"/>
        <end position="455"/>
    </location>
</feature>
<gene>
    <name evidence="10" type="ORF">A3Q56_06788</name>
</gene>